<reference evidence="2 3" key="1">
    <citation type="submission" date="2018-04" db="EMBL/GenBank/DDBJ databases">
        <title>Genomic Encyclopedia of Archaeal and Bacterial Type Strains, Phase II (KMG-II): from individual species to whole genera.</title>
        <authorList>
            <person name="Goeker M."/>
        </authorList>
    </citation>
    <scope>NUCLEOTIDE SEQUENCE [LARGE SCALE GENOMIC DNA]</scope>
    <source>
        <strain evidence="2 3">DSM 22902</strain>
    </source>
</reference>
<keyword evidence="1" id="KW-0732">Signal</keyword>
<proteinExistence type="predicted"/>
<comment type="caution">
    <text evidence="2">The sequence shown here is derived from an EMBL/GenBank/DDBJ whole genome shotgun (WGS) entry which is preliminary data.</text>
</comment>
<dbReference type="AlphaFoldDB" id="A0A2T5XSW8"/>
<accession>A0A2T5XSW8</accession>
<dbReference type="RefSeq" id="WP_146162929.1">
    <property type="nucleotide sequence ID" value="NZ_QBKG01000012.1"/>
</dbReference>
<evidence type="ECO:0000256" key="1">
    <source>
        <dbReference type="SAM" id="SignalP"/>
    </source>
</evidence>
<name>A0A2T5XSW8_9FLAO</name>
<organism evidence="2 3">
    <name type="scientific">Capnocytophaga leadbetteri</name>
    <dbReference type="NCBI Taxonomy" id="327575"/>
    <lineage>
        <taxon>Bacteria</taxon>
        <taxon>Pseudomonadati</taxon>
        <taxon>Bacteroidota</taxon>
        <taxon>Flavobacteriia</taxon>
        <taxon>Flavobacteriales</taxon>
        <taxon>Flavobacteriaceae</taxon>
        <taxon>Capnocytophaga</taxon>
    </lineage>
</organism>
<dbReference type="EMBL" id="QBKG01000012">
    <property type="protein sequence ID" value="PTX04533.1"/>
    <property type="molecule type" value="Genomic_DNA"/>
</dbReference>
<evidence type="ECO:0000313" key="3">
    <source>
        <dbReference type="Proteomes" id="UP000243985"/>
    </source>
</evidence>
<sequence>MKYLIFLLPLFSLAQPNMADVQAIEKQLKIDKRHIDWHLYTEQRLKSDTLYKLIAFPLTRTAPHAEQVQHDAYIILYNTNNQKVESTYIAENEWKESPEARIQGIELNPNEQLLGKRTTAYEVKIFYSNNHRTSPRATEELLFFERKGKKLKKIFTAQASSYIGEINIGQIGAAQSNCSGNITEERSTFSITDEKERGYYIIKEEKTTKTLRIVTDNTGFCTEQPTGTEQTTHYWHYKRKAYHPD</sequence>
<feature type="chain" id="PRO_5015402600" evidence="1">
    <location>
        <begin position="20"/>
        <end position="245"/>
    </location>
</feature>
<dbReference type="Proteomes" id="UP000243985">
    <property type="component" value="Unassembled WGS sequence"/>
</dbReference>
<evidence type="ECO:0000313" key="2">
    <source>
        <dbReference type="EMBL" id="PTX04533.1"/>
    </source>
</evidence>
<dbReference type="GeneID" id="84581173"/>
<protein>
    <submittedName>
        <fullName evidence="2">Uncharacterized protein</fullName>
    </submittedName>
</protein>
<gene>
    <name evidence="2" type="ORF">C8P65_1121</name>
</gene>
<feature type="signal peptide" evidence="1">
    <location>
        <begin position="1"/>
        <end position="19"/>
    </location>
</feature>